<feature type="region of interest" description="Disordered" evidence="1">
    <location>
        <begin position="334"/>
        <end position="356"/>
    </location>
</feature>
<evidence type="ECO:0000313" key="4">
    <source>
        <dbReference type="Proteomes" id="UP000295388"/>
    </source>
</evidence>
<dbReference type="AlphaFoldDB" id="A0A4V3C5N1"/>
<keyword evidence="4" id="KW-1185">Reference proteome</keyword>
<proteinExistence type="predicted"/>
<dbReference type="EMBL" id="SNWQ01000039">
    <property type="protein sequence ID" value="TDO30218.1"/>
    <property type="molecule type" value="Genomic_DNA"/>
</dbReference>
<dbReference type="CDD" id="cd02142">
    <property type="entry name" value="McbC_SagB-like_oxidoreductase"/>
    <property type="match status" value="1"/>
</dbReference>
<feature type="domain" description="Nitroreductase" evidence="2">
    <location>
        <begin position="142"/>
        <end position="334"/>
    </location>
</feature>
<dbReference type="RefSeq" id="WP_133805689.1">
    <property type="nucleotide sequence ID" value="NZ_SNWQ01000039.1"/>
</dbReference>
<evidence type="ECO:0000256" key="1">
    <source>
        <dbReference type="SAM" id="MobiDB-lite"/>
    </source>
</evidence>
<dbReference type="Gene3D" id="3.40.109.10">
    <property type="entry name" value="NADH Oxidase"/>
    <property type="match status" value="1"/>
</dbReference>
<reference evidence="3 4" key="1">
    <citation type="submission" date="2019-03" db="EMBL/GenBank/DDBJ databases">
        <title>Genomic Encyclopedia of Type Strains, Phase III (KMG-III): the genomes of soil and plant-associated and newly described type strains.</title>
        <authorList>
            <person name="Whitman W."/>
        </authorList>
    </citation>
    <scope>NUCLEOTIDE SEQUENCE [LARGE SCALE GENOMIC DNA]</scope>
    <source>
        <strain evidence="3 4">VKM Ac-2527</strain>
    </source>
</reference>
<dbReference type="SUPFAM" id="SSF55469">
    <property type="entry name" value="FMN-dependent nitroreductase-like"/>
    <property type="match status" value="1"/>
</dbReference>
<dbReference type="InterPro" id="IPR052544">
    <property type="entry name" value="Bacteriocin_Proc_Enz"/>
</dbReference>
<dbReference type="InterPro" id="IPR029479">
    <property type="entry name" value="Nitroreductase"/>
</dbReference>
<dbReference type="Proteomes" id="UP000295388">
    <property type="component" value="Unassembled WGS sequence"/>
</dbReference>
<evidence type="ECO:0000259" key="2">
    <source>
        <dbReference type="Pfam" id="PF00881"/>
    </source>
</evidence>
<dbReference type="PANTHER" id="PTHR43745">
    <property type="entry name" value="NITROREDUCTASE MJ1384-RELATED"/>
    <property type="match status" value="1"/>
</dbReference>
<name>A0A4V3C5N1_9ACTN</name>
<dbReference type="PANTHER" id="PTHR43745:SF2">
    <property type="entry name" value="NITROREDUCTASE MJ1384-RELATED"/>
    <property type="match status" value="1"/>
</dbReference>
<evidence type="ECO:0000313" key="3">
    <source>
        <dbReference type="EMBL" id="TDO30218.1"/>
    </source>
</evidence>
<protein>
    <submittedName>
        <fullName evidence="3">SagB-type dehydrogenase family enzyme</fullName>
    </submittedName>
</protein>
<dbReference type="OrthoDB" id="3723182at2"/>
<gene>
    <name evidence="3" type="ORF">EV643_13917</name>
</gene>
<organism evidence="3 4">
    <name type="scientific">Kribbella caucasensis</name>
    <dbReference type="NCBI Taxonomy" id="2512215"/>
    <lineage>
        <taxon>Bacteria</taxon>
        <taxon>Bacillati</taxon>
        <taxon>Actinomycetota</taxon>
        <taxon>Actinomycetes</taxon>
        <taxon>Propionibacteriales</taxon>
        <taxon>Kribbellaceae</taxon>
        <taxon>Kribbella</taxon>
    </lineage>
</organism>
<accession>A0A4V3C5N1</accession>
<dbReference type="GO" id="GO:0016491">
    <property type="term" value="F:oxidoreductase activity"/>
    <property type="evidence" value="ECO:0007669"/>
    <property type="project" value="InterPro"/>
</dbReference>
<dbReference type="Pfam" id="PF00881">
    <property type="entry name" value="Nitroreductase"/>
    <property type="match status" value="1"/>
</dbReference>
<dbReference type="InterPro" id="IPR000415">
    <property type="entry name" value="Nitroreductase-like"/>
</dbReference>
<sequence length="356" mass="39758">MTDSSALAQWVMTLPSPIQGATFVANAAERLALTPHDASRLLDVFVRYGLLSPEHRSPTAAEEAWRRLGWGDALTFHRATRGLRWRHVYPEGAEVYTFYHVDKLVVPDEPRPGVEDPEHPQEVILPAPARQFSTTELRDVLQARRTCRNFARTSIDLDELSTILHWSFRRIAVVDSARYYATRVASESGKVGDAYPFLTVHVVFDPVQASAAGLGGRWLYRYSPQRHALVPVGQPESPLKSVSELLWGVDFADGAPAVLILSINWAQYMWKYRTSHFYRMAHYDVGGFAQTALLVATAMGLRSFVTPAIDDDRLVNLLHVTPSEQDPTYLIAVGGPRSRHRAPGPEPAGHEPEELS</sequence>
<comment type="caution">
    <text evidence="3">The sequence shown here is derived from an EMBL/GenBank/DDBJ whole genome shotgun (WGS) entry which is preliminary data.</text>
</comment>